<dbReference type="GO" id="GO:0006397">
    <property type="term" value="P:mRNA processing"/>
    <property type="evidence" value="ECO:0007669"/>
    <property type="project" value="UniProtKB-KW"/>
</dbReference>
<keyword evidence="4" id="KW-0694">RNA-binding</keyword>
<evidence type="ECO:0000256" key="4">
    <source>
        <dbReference type="PROSITE-ProRule" id="PRU00176"/>
    </source>
</evidence>
<accession>A0A8J5ZDD0</accession>
<evidence type="ECO:0000259" key="5">
    <source>
        <dbReference type="PROSITE" id="PS50102"/>
    </source>
</evidence>
<evidence type="ECO:0000256" key="3">
    <source>
        <dbReference type="ARBA" id="ARBA00023187"/>
    </source>
</evidence>
<feature type="domain" description="RRM" evidence="5">
    <location>
        <begin position="10"/>
        <end position="87"/>
    </location>
</feature>
<name>A0A8J5ZDD0_9ROSI</name>
<dbReference type="PANTHER" id="PTHR23147">
    <property type="entry name" value="SERINE/ARGININE RICH SPLICING FACTOR"/>
    <property type="match status" value="1"/>
</dbReference>
<dbReference type="PROSITE" id="PS50102">
    <property type="entry name" value="RRM"/>
    <property type="match status" value="1"/>
</dbReference>
<dbReference type="SUPFAM" id="SSF54928">
    <property type="entry name" value="RNA-binding domain, RBD"/>
    <property type="match status" value="1"/>
</dbReference>
<reference evidence="6 7" key="1">
    <citation type="journal article" date="2021" name="bioRxiv">
        <title>The Gossypium anomalum genome as a resource for cotton improvement and evolutionary analysis of hybrid incompatibility.</title>
        <authorList>
            <person name="Grover C.E."/>
            <person name="Yuan D."/>
            <person name="Arick M.A."/>
            <person name="Miller E.R."/>
            <person name="Hu G."/>
            <person name="Peterson D.G."/>
            <person name="Wendel J.F."/>
            <person name="Udall J.A."/>
        </authorList>
    </citation>
    <scope>NUCLEOTIDE SEQUENCE [LARGE SCALE GENOMIC DNA]</scope>
    <source>
        <strain evidence="6">JFW-Udall</strain>
        <tissue evidence="6">Leaf</tissue>
    </source>
</reference>
<dbReference type="AlphaFoldDB" id="A0A8J5ZDD0"/>
<dbReference type="CDD" id="cd00590">
    <property type="entry name" value="RRM_SF"/>
    <property type="match status" value="1"/>
</dbReference>
<keyword evidence="7" id="KW-1185">Reference proteome</keyword>
<keyword evidence="2" id="KW-0747">Spliceosome</keyword>
<gene>
    <name evidence="6" type="ORF">CXB51_019397</name>
</gene>
<dbReference type="InterPro" id="IPR012677">
    <property type="entry name" value="Nucleotide-bd_a/b_plait_sf"/>
</dbReference>
<comment type="caution">
    <text evidence="6">The sequence shown here is derived from an EMBL/GenBank/DDBJ whole genome shotgun (WGS) entry which is preliminary data.</text>
</comment>
<dbReference type="Gene3D" id="3.30.70.330">
    <property type="match status" value="1"/>
</dbReference>
<keyword evidence="3" id="KW-0508">mRNA splicing</keyword>
<keyword evidence="1" id="KW-0507">mRNA processing</keyword>
<dbReference type="Proteomes" id="UP000701853">
    <property type="component" value="Chromosome 8"/>
</dbReference>
<dbReference type="InterPro" id="IPR050907">
    <property type="entry name" value="SRSF"/>
</dbReference>
<dbReference type="Pfam" id="PF00076">
    <property type="entry name" value="RRM_1"/>
    <property type="match status" value="1"/>
</dbReference>
<dbReference type="OrthoDB" id="1749483at2759"/>
<proteinExistence type="predicted"/>
<sequence>MVSGERGIVETIFVYNILISMHWKGLWALFRFDGDVVDAFIPSKRCRNGKRFGFVRFSNERDTLRAIMRLNGFFLLGKRIGVKMARYNVVSLEVGDVIFLIRVRERGLSELKDDSFINKASWKKKVEDSILKASSVVSTRSEILLKGIECVKSGALMVVNLENGNKSNECQKMLEVENEEVESEHVFKEINVGVADKTDNGLERALKDVRDMGLGVVEDALEVSKDRGIKNGSRVGRRNVGIPIPEDLIGPEEGNNRCQENEKNGDDFLESNLDLEEELSQIASVTRVVICASNRVSVIIPMSSTGNRLSENICEHDHVMNKDSVDRLTRGWKSSEATSHYQATSFGVLMNLNVFKQRHGHVSQPWGGHGLAHGRVAWPCGSICFTDVINRELHGLRTRFGNASNPIPASELGKGCYKGREFHEEDERIVNLSLSDSDISIRMRVIIREANNTWELRKKLGFSVHGDEKDVIEEIMRAEIQ</sequence>
<dbReference type="EMBL" id="JAHUZN010000008">
    <property type="protein sequence ID" value="KAG8486019.1"/>
    <property type="molecule type" value="Genomic_DNA"/>
</dbReference>
<dbReference type="InterPro" id="IPR000504">
    <property type="entry name" value="RRM_dom"/>
</dbReference>
<dbReference type="GO" id="GO:0005681">
    <property type="term" value="C:spliceosomal complex"/>
    <property type="evidence" value="ECO:0007669"/>
    <property type="project" value="UniProtKB-KW"/>
</dbReference>
<organism evidence="6 7">
    <name type="scientific">Gossypium anomalum</name>
    <dbReference type="NCBI Taxonomy" id="47600"/>
    <lineage>
        <taxon>Eukaryota</taxon>
        <taxon>Viridiplantae</taxon>
        <taxon>Streptophyta</taxon>
        <taxon>Embryophyta</taxon>
        <taxon>Tracheophyta</taxon>
        <taxon>Spermatophyta</taxon>
        <taxon>Magnoliopsida</taxon>
        <taxon>eudicotyledons</taxon>
        <taxon>Gunneridae</taxon>
        <taxon>Pentapetalae</taxon>
        <taxon>rosids</taxon>
        <taxon>malvids</taxon>
        <taxon>Malvales</taxon>
        <taxon>Malvaceae</taxon>
        <taxon>Malvoideae</taxon>
        <taxon>Gossypium</taxon>
    </lineage>
</organism>
<dbReference type="GO" id="GO:0003723">
    <property type="term" value="F:RNA binding"/>
    <property type="evidence" value="ECO:0007669"/>
    <property type="project" value="UniProtKB-UniRule"/>
</dbReference>
<evidence type="ECO:0000256" key="2">
    <source>
        <dbReference type="ARBA" id="ARBA00022728"/>
    </source>
</evidence>
<dbReference type="SMART" id="SM00360">
    <property type="entry name" value="RRM"/>
    <property type="match status" value="1"/>
</dbReference>
<dbReference type="GO" id="GO:0008380">
    <property type="term" value="P:RNA splicing"/>
    <property type="evidence" value="ECO:0007669"/>
    <property type="project" value="UniProtKB-KW"/>
</dbReference>
<protein>
    <recommendedName>
        <fullName evidence="5">RRM domain-containing protein</fullName>
    </recommendedName>
</protein>
<evidence type="ECO:0000313" key="6">
    <source>
        <dbReference type="EMBL" id="KAG8486019.1"/>
    </source>
</evidence>
<dbReference type="InterPro" id="IPR035979">
    <property type="entry name" value="RBD_domain_sf"/>
</dbReference>
<evidence type="ECO:0000313" key="7">
    <source>
        <dbReference type="Proteomes" id="UP000701853"/>
    </source>
</evidence>
<evidence type="ECO:0000256" key="1">
    <source>
        <dbReference type="ARBA" id="ARBA00022664"/>
    </source>
</evidence>